<evidence type="ECO:0000256" key="1">
    <source>
        <dbReference type="SAM" id="MobiDB-lite"/>
    </source>
</evidence>
<name>A0ABS9VNA4_9SPHN</name>
<gene>
    <name evidence="2" type="ORF">LZ016_07215</name>
</gene>
<feature type="region of interest" description="Disordered" evidence="1">
    <location>
        <begin position="1"/>
        <end position="51"/>
    </location>
</feature>
<accession>A0ABS9VNA4</accession>
<feature type="compositionally biased region" description="Basic and acidic residues" evidence="1">
    <location>
        <begin position="1"/>
        <end position="11"/>
    </location>
</feature>
<comment type="caution">
    <text evidence="2">The sequence shown here is derived from an EMBL/GenBank/DDBJ whole genome shotgun (WGS) entry which is preliminary data.</text>
</comment>
<evidence type="ECO:0000313" key="2">
    <source>
        <dbReference type="EMBL" id="MCH8615887.1"/>
    </source>
</evidence>
<protein>
    <submittedName>
        <fullName evidence="2">Uncharacterized protein</fullName>
    </submittedName>
</protein>
<dbReference type="RefSeq" id="WP_241446723.1">
    <property type="nucleotide sequence ID" value="NZ_JAKZHW010000001.1"/>
</dbReference>
<organism evidence="2 3">
    <name type="scientific">Sphingomonas telluris</name>
    <dbReference type="NCBI Taxonomy" id="2907998"/>
    <lineage>
        <taxon>Bacteria</taxon>
        <taxon>Pseudomonadati</taxon>
        <taxon>Pseudomonadota</taxon>
        <taxon>Alphaproteobacteria</taxon>
        <taxon>Sphingomonadales</taxon>
        <taxon>Sphingomonadaceae</taxon>
        <taxon>Sphingomonas</taxon>
    </lineage>
</organism>
<reference evidence="2 3" key="1">
    <citation type="submission" date="2022-03" db="EMBL/GenBank/DDBJ databases">
        <authorList>
            <person name="Jo J.-H."/>
            <person name="Im W.-T."/>
        </authorList>
    </citation>
    <scope>NUCLEOTIDE SEQUENCE [LARGE SCALE GENOMIC DNA]</scope>
    <source>
        <strain evidence="2 3">SM33</strain>
    </source>
</reference>
<sequence>MPDPGNAKDKSFTAFRSAAEEVDTKLASDATKREEQSWDNEGGHMSSTSGRVTRASNADLPYVVFLEHHGGETSEHAFATMREAEAFIKRNTPVPGAVLATTYDRPAPALATSPTETKSIMNDEGILARLKVIDRRLRQISTEDAASVLAGGLAMAGIDEQERLRLVAETERILDELDGTSND</sequence>
<dbReference type="Proteomes" id="UP001203058">
    <property type="component" value="Unassembled WGS sequence"/>
</dbReference>
<dbReference type="EMBL" id="JAKZHW010000001">
    <property type="protein sequence ID" value="MCH8615887.1"/>
    <property type="molecule type" value="Genomic_DNA"/>
</dbReference>
<keyword evidence="3" id="KW-1185">Reference proteome</keyword>
<proteinExistence type="predicted"/>
<feature type="compositionally biased region" description="Basic and acidic residues" evidence="1">
    <location>
        <begin position="18"/>
        <end position="36"/>
    </location>
</feature>
<evidence type="ECO:0000313" key="3">
    <source>
        <dbReference type="Proteomes" id="UP001203058"/>
    </source>
</evidence>